<evidence type="ECO:0000313" key="3">
    <source>
        <dbReference type="Proteomes" id="UP000272942"/>
    </source>
</evidence>
<accession>A0A183B2L0</accession>
<reference evidence="2 3" key="2">
    <citation type="submission" date="2018-11" db="EMBL/GenBank/DDBJ databases">
        <authorList>
            <consortium name="Pathogen Informatics"/>
        </authorList>
    </citation>
    <scope>NUCLEOTIDE SEQUENCE [LARGE SCALE GENOMIC DNA]</scope>
    <source>
        <strain evidence="2 3">Egypt</strain>
    </source>
</reference>
<proteinExistence type="predicted"/>
<evidence type="ECO:0000313" key="4">
    <source>
        <dbReference type="WBParaSite" id="ECPE_0001348401-mRNA-1"/>
    </source>
</evidence>
<reference evidence="4" key="1">
    <citation type="submission" date="2016-06" db="UniProtKB">
        <authorList>
            <consortium name="WormBaseParasite"/>
        </authorList>
    </citation>
    <scope>IDENTIFICATION</scope>
</reference>
<evidence type="ECO:0000313" key="2">
    <source>
        <dbReference type="EMBL" id="VDP90717.1"/>
    </source>
</evidence>
<protein>
    <submittedName>
        <fullName evidence="2 4">Uncharacterized protein</fullName>
    </submittedName>
</protein>
<name>A0A183B2L0_9TREM</name>
<feature type="region of interest" description="Disordered" evidence="1">
    <location>
        <begin position="52"/>
        <end position="88"/>
    </location>
</feature>
<gene>
    <name evidence="2" type="ORF">ECPE_LOCUS13445</name>
</gene>
<dbReference type="WBParaSite" id="ECPE_0001348401-mRNA-1">
    <property type="protein sequence ID" value="ECPE_0001348401-mRNA-1"/>
    <property type="gene ID" value="ECPE_0001348401"/>
</dbReference>
<dbReference type="AlphaFoldDB" id="A0A183B2L0"/>
<dbReference type="EMBL" id="UZAN01055095">
    <property type="protein sequence ID" value="VDP90717.1"/>
    <property type="molecule type" value="Genomic_DNA"/>
</dbReference>
<dbReference type="Proteomes" id="UP000272942">
    <property type="component" value="Unassembled WGS sequence"/>
</dbReference>
<organism evidence="4">
    <name type="scientific">Echinostoma caproni</name>
    <dbReference type="NCBI Taxonomy" id="27848"/>
    <lineage>
        <taxon>Eukaryota</taxon>
        <taxon>Metazoa</taxon>
        <taxon>Spiralia</taxon>
        <taxon>Lophotrochozoa</taxon>
        <taxon>Platyhelminthes</taxon>
        <taxon>Trematoda</taxon>
        <taxon>Digenea</taxon>
        <taxon>Plagiorchiida</taxon>
        <taxon>Echinostomata</taxon>
        <taxon>Echinostomatoidea</taxon>
        <taxon>Echinostomatidae</taxon>
        <taxon>Echinostoma</taxon>
    </lineage>
</organism>
<sequence>MNRNERLHITSAQNETSGNEELFTNIVMEGGSKKVQAGERIKNRADPIKCTDVAAGSTSRDNVDYHSKRTNQQLQPEGQSASGQKDIH</sequence>
<feature type="compositionally biased region" description="Polar residues" evidence="1">
    <location>
        <begin position="70"/>
        <end position="88"/>
    </location>
</feature>
<evidence type="ECO:0000256" key="1">
    <source>
        <dbReference type="SAM" id="MobiDB-lite"/>
    </source>
</evidence>
<keyword evidence="3" id="KW-1185">Reference proteome</keyword>